<keyword evidence="5" id="KW-1185">Reference proteome</keyword>
<evidence type="ECO:0000256" key="1">
    <source>
        <dbReference type="RuleBase" id="RU369079"/>
    </source>
</evidence>
<gene>
    <name evidence="4" type="ORF">ABA45_01510</name>
</gene>
<keyword evidence="1" id="KW-0813">Transport</keyword>
<reference evidence="4 5" key="1">
    <citation type="submission" date="2015-05" db="EMBL/GenBank/DDBJ databases">
        <title>Complete genome of Marinobacter psychrophilus strain 20041T isolated from sea-ice of the Canadian Basin.</title>
        <authorList>
            <person name="Song L."/>
            <person name="Ren L."/>
            <person name="Yu Y."/>
            <person name="Wang X."/>
        </authorList>
    </citation>
    <scope>NUCLEOTIDE SEQUENCE [LARGE SCALE GENOMIC DNA]</scope>
    <source>
        <strain evidence="4 5">20041</strain>
    </source>
</reference>
<feature type="domain" description="TRAP C4-dicarboxylate transport system permease DctM subunit" evidence="3">
    <location>
        <begin position="5"/>
        <end position="110"/>
    </location>
</feature>
<keyword evidence="2" id="KW-0472">Membrane</keyword>
<sequence>MQRALDDFAILFITIPIYVPIVRDLGFDITCFAMLFILSMRSAYLRLPFGYNLFYMRSLAQKSITIVEYLLLGAALHWFSACWLCTGCRFFGHCAVAIPFVVLTNASPVLQADTY</sequence>
<keyword evidence="1" id="KW-0997">Cell inner membrane</keyword>
<dbReference type="Proteomes" id="UP000036406">
    <property type="component" value="Chromosome"/>
</dbReference>
<dbReference type="GO" id="GO:0022857">
    <property type="term" value="F:transmembrane transporter activity"/>
    <property type="evidence" value="ECO:0007669"/>
    <property type="project" value="UniProtKB-UniRule"/>
</dbReference>
<dbReference type="GO" id="GO:0005886">
    <property type="term" value="C:plasma membrane"/>
    <property type="evidence" value="ECO:0007669"/>
    <property type="project" value="UniProtKB-SubCell"/>
</dbReference>
<dbReference type="KEGG" id="mpq:ABA45_01510"/>
<comment type="subcellular location">
    <subcellularLocation>
        <location evidence="1">Cell inner membrane</location>
        <topology evidence="1">Multi-pass membrane protein</topology>
    </subcellularLocation>
</comment>
<evidence type="ECO:0000313" key="5">
    <source>
        <dbReference type="Proteomes" id="UP000036406"/>
    </source>
</evidence>
<evidence type="ECO:0000259" key="3">
    <source>
        <dbReference type="Pfam" id="PF06808"/>
    </source>
</evidence>
<keyword evidence="2" id="KW-0812">Transmembrane</keyword>
<evidence type="ECO:0000313" key="4">
    <source>
        <dbReference type="EMBL" id="AKO51264.1"/>
    </source>
</evidence>
<protein>
    <recommendedName>
        <fullName evidence="3">TRAP C4-dicarboxylate transport system permease DctM subunit domain-containing protein</fullName>
    </recommendedName>
</protein>
<evidence type="ECO:0000256" key="2">
    <source>
        <dbReference type="SAM" id="Phobius"/>
    </source>
</evidence>
<feature type="transmembrane region" description="Helical" evidence="2">
    <location>
        <begin position="66"/>
        <end position="84"/>
    </location>
</feature>
<keyword evidence="1" id="KW-1003">Cell membrane</keyword>
<organism evidence="4 5">
    <name type="scientific">Marinobacter psychrophilus</name>
    <dbReference type="NCBI Taxonomy" id="330734"/>
    <lineage>
        <taxon>Bacteria</taxon>
        <taxon>Pseudomonadati</taxon>
        <taxon>Pseudomonadota</taxon>
        <taxon>Gammaproteobacteria</taxon>
        <taxon>Pseudomonadales</taxon>
        <taxon>Marinobacteraceae</taxon>
        <taxon>Marinobacter</taxon>
    </lineage>
</organism>
<feature type="transmembrane region" description="Helical" evidence="2">
    <location>
        <begin position="90"/>
        <end position="110"/>
    </location>
</feature>
<dbReference type="STRING" id="330734.ABA45_01510"/>
<dbReference type="AlphaFoldDB" id="A0A0H4HX36"/>
<accession>A0A0H4HX36</accession>
<dbReference type="RefSeq" id="WP_048383896.1">
    <property type="nucleotide sequence ID" value="NZ_CP011494.1"/>
</dbReference>
<feature type="transmembrane region" description="Helical" evidence="2">
    <location>
        <begin position="25"/>
        <end position="45"/>
    </location>
</feature>
<name>A0A0H4HX36_9GAMM</name>
<dbReference type="Pfam" id="PF06808">
    <property type="entry name" value="DctM"/>
    <property type="match status" value="1"/>
</dbReference>
<dbReference type="EMBL" id="CP011494">
    <property type="protein sequence ID" value="AKO51264.1"/>
    <property type="molecule type" value="Genomic_DNA"/>
</dbReference>
<dbReference type="InterPro" id="IPR010656">
    <property type="entry name" value="DctM"/>
</dbReference>
<keyword evidence="2" id="KW-1133">Transmembrane helix</keyword>
<dbReference type="PATRIC" id="fig|330734.3.peg.333"/>
<proteinExistence type="predicted"/>
<comment type="function">
    <text evidence="1">Part of the tripartite ATP-independent periplasmic (TRAP) transport system.</text>
</comment>